<dbReference type="OrthoDB" id="1175262at2"/>
<dbReference type="EMBL" id="QEHR01000005">
    <property type="protein sequence ID" value="PVW14730.1"/>
    <property type="molecule type" value="Genomic_DNA"/>
</dbReference>
<dbReference type="AlphaFoldDB" id="A0A2U0I158"/>
<dbReference type="RefSeq" id="WP_116694506.1">
    <property type="nucleotide sequence ID" value="NZ_QEHR01000005.1"/>
</dbReference>
<dbReference type="Pfam" id="PF19578">
    <property type="entry name" value="DUF6090"/>
    <property type="match status" value="1"/>
</dbReference>
<keyword evidence="1" id="KW-0472">Membrane</keyword>
<name>A0A2U0I158_9FLAO</name>
<proteinExistence type="predicted"/>
<accession>A0A2U0I158</accession>
<evidence type="ECO:0000256" key="1">
    <source>
        <dbReference type="SAM" id="Phobius"/>
    </source>
</evidence>
<keyword evidence="1" id="KW-0812">Transmembrane</keyword>
<reference evidence="2 3" key="1">
    <citation type="submission" date="2018-04" db="EMBL/GenBank/DDBJ databases">
        <title>Marixanthomonas spongiae HN-E44 sp. nov., isolated from a marine sponge.</title>
        <authorList>
            <person name="Luo L."/>
            <person name="Zhuang L."/>
        </authorList>
    </citation>
    <scope>NUCLEOTIDE SEQUENCE [LARGE SCALE GENOMIC DNA]</scope>
    <source>
        <strain evidence="2 3">HN-E44</strain>
    </source>
</reference>
<protein>
    <submittedName>
        <fullName evidence="2">Uncharacterized protein</fullName>
    </submittedName>
</protein>
<feature type="transmembrane region" description="Helical" evidence="1">
    <location>
        <begin position="20"/>
        <end position="39"/>
    </location>
</feature>
<keyword evidence="1" id="KW-1133">Transmembrane helix</keyword>
<evidence type="ECO:0000313" key="3">
    <source>
        <dbReference type="Proteomes" id="UP000245962"/>
    </source>
</evidence>
<dbReference type="InterPro" id="IPR045749">
    <property type="entry name" value="DUF6090"/>
</dbReference>
<comment type="caution">
    <text evidence="2">The sequence shown here is derived from an EMBL/GenBank/DDBJ whole genome shotgun (WGS) entry which is preliminary data.</text>
</comment>
<evidence type="ECO:0000313" key="2">
    <source>
        <dbReference type="EMBL" id="PVW14730.1"/>
    </source>
</evidence>
<organism evidence="2 3">
    <name type="scientific">Marixanthomonas spongiae</name>
    <dbReference type="NCBI Taxonomy" id="2174845"/>
    <lineage>
        <taxon>Bacteria</taxon>
        <taxon>Pseudomonadati</taxon>
        <taxon>Bacteroidota</taxon>
        <taxon>Flavobacteriia</taxon>
        <taxon>Flavobacteriales</taxon>
        <taxon>Flavobacteriaceae</taxon>
        <taxon>Marixanthomonas</taxon>
    </lineage>
</organism>
<sequence>MKLFRRIRHKLILDNKKVQYLKYALGEIVLVVIGILIALQINNWNESRKGDIALKEYLVKIKSNTLEDIIELDSLTIGRRQIAELCKKARTSILDKTEDENTMLFMSSGWAFIDLYFNPSIDGYEALKNSNYYGKINNTALDSLLTRYHTIIGEIALNEKSYNEYSESQEAYLSTQFDRSLILAYAFLPPDSLNIRATSQTEYFTDFKEYTSFPAFRNVISLAAWQFDTMIHRYNELKNVGLSIIKEIDTIIED</sequence>
<gene>
    <name evidence="2" type="ORF">DDV96_09450</name>
</gene>
<keyword evidence="3" id="KW-1185">Reference proteome</keyword>
<dbReference type="Proteomes" id="UP000245962">
    <property type="component" value="Unassembled WGS sequence"/>
</dbReference>